<dbReference type="EMBL" id="JADPRT010000009">
    <property type="protein sequence ID" value="MBF9070651.1"/>
    <property type="molecule type" value="Genomic_DNA"/>
</dbReference>
<comment type="caution">
    <text evidence="1">The sequence shown here is derived from an EMBL/GenBank/DDBJ whole genome shotgun (WGS) entry which is preliminary data.</text>
</comment>
<dbReference type="InterPro" id="IPR014988">
    <property type="entry name" value="Uncharacterised_YqcI/YcgG"/>
</dbReference>
<evidence type="ECO:0000313" key="2">
    <source>
        <dbReference type="Proteomes" id="UP000657385"/>
    </source>
</evidence>
<keyword evidence="2" id="KW-1185">Reference proteome</keyword>
<dbReference type="AlphaFoldDB" id="A0A931B7W3"/>
<organism evidence="1 2">
    <name type="scientific">Streptacidiphilus fuscans</name>
    <dbReference type="NCBI Taxonomy" id="2789292"/>
    <lineage>
        <taxon>Bacteria</taxon>
        <taxon>Bacillati</taxon>
        <taxon>Actinomycetota</taxon>
        <taxon>Actinomycetes</taxon>
        <taxon>Kitasatosporales</taxon>
        <taxon>Streptomycetaceae</taxon>
        <taxon>Streptacidiphilus</taxon>
    </lineage>
</organism>
<dbReference type="Proteomes" id="UP000657385">
    <property type="component" value="Unassembled WGS sequence"/>
</dbReference>
<name>A0A931B7W3_9ACTN</name>
<dbReference type="PANTHER" id="PTHR40045:SF1">
    <property type="entry name" value="YQCI_YCGG FAMILY PROTEIN"/>
    <property type="match status" value="1"/>
</dbReference>
<dbReference type="NCBIfam" id="NF041366">
    <property type="entry name" value="GntA_guanitoxin"/>
    <property type="match status" value="1"/>
</dbReference>
<reference evidence="1" key="1">
    <citation type="submission" date="2020-11" db="EMBL/GenBank/DDBJ databases">
        <title>Isolation and identification of active actinomycetes.</title>
        <authorList>
            <person name="Yu B."/>
        </authorList>
    </citation>
    <scope>NUCLEOTIDE SEQUENCE</scope>
    <source>
        <strain evidence="1">NEAU-YB345</strain>
    </source>
</reference>
<protein>
    <submittedName>
        <fullName evidence="1">YqcI/YcgG family protein</fullName>
    </submittedName>
</protein>
<gene>
    <name evidence="1" type="ORF">I2501_21750</name>
</gene>
<dbReference type="Pfam" id="PF08892">
    <property type="entry name" value="YqcI_YcgG"/>
    <property type="match status" value="1"/>
</dbReference>
<accession>A0A931B7W3</accession>
<proteinExistence type="predicted"/>
<sequence>MDSDSFACVAGKTALLRSTIVHHHFGELATAQTTEALYPLLVDFARNKDEVDPLLASFAATFDAPGPVDEGEFERLLWDQLQALHDIDVTRYPWSPLVDPDPSSPRFGFSVGEHPFFVVGLHPGASRVSRRFPLPTLVFNSHVQFERLKANGGYQRIQREVRRREIALQGAINPNLADFGEDSEARQYSGMAVADAWVCPFDPKVSTSEESEEGGTQ</sequence>
<evidence type="ECO:0000313" key="1">
    <source>
        <dbReference type="EMBL" id="MBF9070651.1"/>
    </source>
</evidence>
<dbReference type="PANTHER" id="PTHR40045">
    <property type="entry name" value="YCGG FAMILY PROTEIN"/>
    <property type="match status" value="1"/>
</dbReference>